<keyword evidence="4" id="KW-1185">Reference proteome</keyword>
<name>A0A183CCL2_GLOPA</name>
<evidence type="ECO:0000313" key="4">
    <source>
        <dbReference type="Proteomes" id="UP000050741"/>
    </source>
</evidence>
<evidence type="ECO:0000256" key="1">
    <source>
        <dbReference type="ARBA" id="ARBA00004123"/>
    </source>
</evidence>
<dbReference type="InterPro" id="IPR051219">
    <property type="entry name" value="Heterochromatin_chromo-domain"/>
</dbReference>
<organism evidence="4 5">
    <name type="scientific">Globodera pallida</name>
    <name type="common">Potato cyst nematode worm</name>
    <name type="synonym">Heterodera pallida</name>
    <dbReference type="NCBI Taxonomy" id="36090"/>
    <lineage>
        <taxon>Eukaryota</taxon>
        <taxon>Metazoa</taxon>
        <taxon>Ecdysozoa</taxon>
        <taxon>Nematoda</taxon>
        <taxon>Chromadorea</taxon>
        <taxon>Rhabditida</taxon>
        <taxon>Tylenchina</taxon>
        <taxon>Tylenchomorpha</taxon>
        <taxon>Tylenchoidea</taxon>
        <taxon>Heteroderidae</taxon>
        <taxon>Heteroderinae</taxon>
        <taxon>Globodera</taxon>
    </lineage>
</organism>
<dbReference type="CDD" id="cd00024">
    <property type="entry name" value="CD_CSD"/>
    <property type="match status" value="1"/>
</dbReference>
<dbReference type="GO" id="GO:0005634">
    <property type="term" value="C:nucleus"/>
    <property type="evidence" value="ECO:0007669"/>
    <property type="project" value="UniProtKB-SubCell"/>
</dbReference>
<feature type="domain" description="Chromo" evidence="3">
    <location>
        <begin position="247"/>
        <end position="295"/>
    </location>
</feature>
<reference evidence="4" key="1">
    <citation type="submission" date="2014-05" db="EMBL/GenBank/DDBJ databases">
        <title>The genome and life-stage specific transcriptomes of Globodera pallida elucidate key aspects of plant parasitism by a cyst nematode.</title>
        <authorList>
            <person name="Cotton J.A."/>
            <person name="Lilley C.J."/>
            <person name="Jones L.M."/>
            <person name="Kikuchi T."/>
            <person name="Reid A.J."/>
            <person name="Thorpe P."/>
            <person name="Tsai I.J."/>
            <person name="Beasley H."/>
            <person name="Blok V."/>
            <person name="Cock P.J.A."/>
            <person name="Van den Akker S.E."/>
            <person name="Holroyd N."/>
            <person name="Hunt M."/>
            <person name="Mantelin S."/>
            <person name="Naghra H."/>
            <person name="Pain A."/>
            <person name="Palomares-Rius J.E."/>
            <person name="Zarowiecki M."/>
            <person name="Berriman M."/>
            <person name="Jones J.T."/>
            <person name="Urwin P.E."/>
        </authorList>
    </citation>
    <scope>NUCLEOTIDE SEQUENCE [LARGE SCALE GENOMIC DNA]</scope>
    <source>
        <strain evidence="4">Lindley</strain>
    </source>
</reference>
<dbReference type="PANTHER" id="PTHR22812">
    <property type="entry name" value="CHROMOBOX PROTEIN"/>
    <property type="match status" value="1"/>
</dbReference>
<comment type="subcellular location">
    <subcellularLocation>
        <location evidence="1">Nucleus</location>
    </subcellularLocation>
</comment>
<reference evidence="5" key="2">
    <citation type="submission" date="2016-06" db="UniProtKB">
        <authorList>
            <consortium name="WormBaseParasite"/>
        </authorList>
    </citation>
    <scope>IDENTIFICATION</scope>
</reference>
<dbReference type="InterPro" id="IPR000953">
    <property type="entry name" value="Chromo/chromo_shadow_dom"/>
</dbReference>
<evidence type="ECO:0000259" key="3">
    <source>
        <dbReference type="PROSITE" id="PS50013"/>
    </source>
</evidence>
<dbReference type="SUPFAM" id="SSF54160">
    <property type="entry name" value="Chromo domain-like"/>
    <property type="match status" value="2"/>
</dbReference>
<dbReference type="Gene3D" id="2.40.50.40">
    <property type="match status" value="2"/>
</dbReference>
<proteinExistence type="predicted"/>
<evidence type="ECO:0000313" key="5">
    <source>
        <dbReference type="WBParaSite" id="GPLIN_001061300"/>
    </source>
</evidence>
<feature type="domain" description="Chromo" evidence="3">
    <location>
        <begin position="85"/>
        <end position="134"/>
    </location>
</feature>
<dbReference type="WBParaSite" id="GPLIN_001061300">
    <property type="protein sequence ID" value="GPLIN_001061300"/>
    <property type="gene ID" value="GPLIN_001061300"/>
</dbReference>
<accession>A0A183CCL2</accession>
<keyword evidence="2" id="KW-0539">Nucleus</keyword>
<dbReference type="PROSITE" id="PS50013">
    <property type="entry name" value="CHROMO_2"/>
    <property type="match status" value="2"/>
</dbReference>
<dbReference type="InterPro" id="IPR023780">
    <property type="entry name" value="Chromo_domain"/>
</dbReference>
<dbReference type="AlphaFoldDB" id="A0A183CCL2"/>
<dbReference type="SMART" id="SM00298">
    <property type="entry name" value="CHROMO"/>
    <property type="match status" value="3"/>
</dbReference>
<sequence length="345" mass="40438">MKYFKLGPKTPRLAEKVLKKVAYEDRPNAYLVQWSYGSSGGDERERQPTTWEYKDRLSRSCRKLVARFEQSIASDSKRELEFTDYEVEAILDRTVRGELRYLVKWVGWRVPTWEEVKYLLPEYNELIEAFEKHNCEEIRFWADLEKNQTKPEVNSKESEEPLPKTDHRRIGVRSKLQPGHKCLTTPSATVSTVVKAVRVLNKLDRNKQNASYLMLWPKEAGIRSNEDSTRSWEKRISLVWATQSIMYEVEKVQGRRKSLAAEAPLYLVKWSGYEEESWATMESLEICYKHLLTAFALNRLRTLPEKPLEIKTKAEIEIGRKQVTKKTKAEIGEINERRKAELMSS</sequence>
<dbReference type="InterPro" id="IPR016197">
    <property type="entry name" value="Chromo-like_dom_sf"/>
</dbReference>
<protein>
    <submittedName>
        <fullName evidence="5">Chromo domain-containing protein</fullName>
    </submittedName>
</protein>
<dbReference type="Pfam" id="PF00385">
    <property type="entry name" value="Chromo"/>
    <property type="match status" value="2"/>
</dbReference>
<dbReference type="Proteomes" id="UP000050741">
    <property type="component" value="Unassembled WGS sequence"/>
</dbReference>
<evidence type="ECO:0000256" key="2">
    <source>
        <dbReference type="ARBA" id="ARBA00023242"/>
    </source>
</evidence>